<accession>A0ACC2W8T8</accession>
<dbReference type="EMBL" id="JASBWT010000002">
    <property type="protein sequence ID" value="KAJ9107609.1"/>
    <property type="molecule type" value="Genomic_DNA"/>
</dbReference>
<gene>
    <name evidence="1" type="ORF">QFC21_001068</name>
</gene>
<sequence length="395" mass="44520">MQGFNKYYPPDFDPRQTETLNGYRGIHALGARAKDIDKGILVVRFELPFNIWCGSCNAHLGAGVRYNAQKVKVGNYYSTPIYGFRCKCHLCSGWFEIRTDPQNARYVVHEGARAQVQDWDPEENGGFAVHDTDAPSATDKPQDAFAHLEKQVVQKQTFASKSERMTELTELSDRLHADPYANSQRLRRHFRQEKKVENGLLQQDADLKQKYGLGERIRLDRPDSAAQEREKQMWERVNQNKPSKSIVAATIPDLAKVVKANTQKRYNPFDNNDGRADFMKAGPSRISSLGVRPKGKGKAKARNLNDDNIIPPQSSAKRRRRSGNESDEDELNIDRQLEMPDDDTEQNFGKAAHQPPNASSSSGFQPPTDVEPSRHVGPPVVGILRSGLLQYDSDD</sequence>
<comment type="caution">
    <text evidence="1">The sequence shown here is derived from an EMBL/GenBank/DDBJ whole genome shotgun (WGS) entry which is preliminary data.</text>
</comment>
<reference evidence="1" key="1">
    <citation type="submission" date="2023-04" db="EMBL/GenBank/DDBJ databases">
        <title>Draft Genome sequencing of Naganishia species isolated from polar environments using Oxford Nanopore Technology.</title>
        <authorList>
            <person name="Leo P."/>
            <person name="Venkateswaran K."/>
        </authorList>
    </citation>
    <scope>NUCLEOTIDE SEQUENCE</scope>
    <source>
        <strain evidence="1">MNA-CCFEE 5423</strain>
    </source>
</reference>
<name>A0ACC2W8T8_9TREE</name>
<dbReference type="Proteomes" id="UP001227268">
    <property type="component" value="Unassembled WGS sequence"/>
</dbReference>
<evidence type="ECO:0000313" key="1">
    <source>
        <dbReference type="EMBL" id="KAJ9107609.1"/>
    </source>
</evidence>
<protein>
    <submittedName>
        <fullName evidence="1">Uncharacterized protein</fullName>
    </submittedName>
</protein>
<evidence type="ECO:0000313" key="2">
    <source>
        <dbReference type="Proteomes" id="UP001227268"/>
    </source>
</evidence>
<keyword evidence="2" id="KW-1185">Reference proteome</keyword>
<proteinExistence type="predicted"/>
<organism evidence="1 2">
    <name type="scientific">Naganishia friedmannii</name>
    <dbReference type="NCBI Taxonomy" id="89922"/>
    <lineage>
        <taxon>Eukaryota</taxon>
        <taxon>Fungi</taxon>
        <taxon>Dikarya</taxon>
        <taxon>Basidiomycota</taxon>
        <taxon>Agaricomycotina</taxon>
        <taxon>Tremellomycetes</taxon>
        <taxon>Filobasidiales</taxon>
        <taxon>Filobasidiaceae</taxon>
        <taxon>Naganishia</taxon>
    </lineage>
</organism>